<dbReference type="OrthoDB" id="250329at2759"/>
<reference evidence="8" key="3">
    <citation type="submission" date="2018-08" db="EMBL/GenBank/DDBJ databases">
        <title>Leveraging single-cell genomics to expand the Fungal Tree of Life.</title>
        <authorList>
            <consortium name="DOE Joint Genome Institute"/>
            <person name="Ahrendt S.R."/>
            <person name="Quandt C.A."/>
            <person name="Ciobanu D."/>
            <person name="Clum A."/>
            <person name="Salamov A."/>
            <person name="Andreopoulos B."/>
            <person name="Cheng J.-F."/>
            <person name="Woyke T."/>
            <person name="Pelin A."/>
            <person name="Henrissat B."/>
            <person name="Reynolds N."/>
            <person name="Benny G.L."/>
            <person name="Smith M.E."/>
            <person name="James T.Y."/>
            <person name="Grigoriev I.V."/>
        </authorList>
    </citation>
    <scope>NUCLEOTIDE SEQUENCE</scope>
    <source>
        <strain evidence="8">CSF55</strain>
    </source>
</reference>
<dbReference type="Gene3D" id="1.50.40.10">
    <property type="entry name" value="Mitochondrial carrier domain"/>
    <property type="match status" value="1"/>
</dbReference>
<dbReference type="HOGENOM" id="CLU_015166_3_3_1"/>
<dbReference type="Proteomes" id="UP000281549">
    <property type="component" value="Unassembled WGS sequence"/>
</dbReference>
<evidence type="ECO:0000256" key="1">
    <source>
        <dbReference type="ARBA" id="ARBA00004141"/>
    </source>
</evidence>
<comment type="similarity">
    <text evidence="6">Belongs to the mitochondrial carrier (TC 2.A.29) family.</text>
</comment>
<sequence>MLYNIGKREGLRAIGSFPGQSLYYVAYEILNQTLSDKIKKSQISSCLNNHAIDFASNSAAGLLAEATSAFCYVPSDIISQKLQVTKELGQNFKTYANTRDIYLTEGWKGFYRGYIPYFIAFGPGSAVWWASYELFKKSLYSGWHFLQNKTGWPIADSPSISRYFNPLISGAMAGTCAVLVTNPLDVARTRIQLLQYDSLKDRNSLKKGFFNMIGEIYRKEGIRGMYKGAKPRIYVSVPGSSVAFIGYEALKEICIKNT</sequence>
<dbReference type="SUPFAM" id="SSF103506">
    <property type="entry name" value="Mitochondrial carrier"/>
    <property type="match status" value="1"/>
</dbReference>
<dbReference type="PANTHER" id="PTHR46080:SF18">
    <property type="entry name" value="MITOCHONDRIAL SUBSTRATE CARRIER FAMILY PROTEIN J"/>
    <property type="match status" value="1"/>
</dbReference>
<dbReference type="Pfam" id="PF00153">
    <property type="entry name" value="Mito_carr"/>
    <property type="match status" value="2"/>
</dbReference>
<keyword evidence="2 5" id="KW-0812">Transmembrane</keyword>
<protein>
    <submittedName>
        <fullName evidence="8">Mitochondrial carrier</fullName>
    </submittedName>
    <submittedName>
        <fullName evidence="7">Mitochondrial substrate/solute carrier domain-containing protein</fullName>
    </submittedName>
</protein>
<evidence type="ECO:0000256" key="5">
    <source>
        <dbReference type="PROSITE-ProRule" id="PRU00282"/>
    </source>
</evidence>
<keyword evidence="3" id="KW-1133">Transmembrane helix</keyword>
<evidence type="ECO:0000256" key="6">
    <source>
        <dbReference type="RuleBase" id="RU000488"/>
    </source>
</evidence>
<evidence type="ECO:0000313" key="10">
    <source>
        <dbReference type="Proteomes" id="UP000281549"/>
    </source>
</evidence>
<evidence type="ECO:0000313" key="8">
    <source>
        <dbReference type="EMBL" id="RKP18881.1"/>
    </source>
</evidence>
<reference evidence="10" key="2">
    <citation type="journal article" date="2018" name="Nat. Microbiol.">
        <title>Leveraging single-cell genomics to expand the fungal tree of life.</title>
        <authorList>
            <person name="Ahrendt S.R."/>
            <person name="Quandt C.A."/>
            <person name="Ciobanu D."/>
            <person name="Clum A."/>
            <person name="Salamov A."/>
            <person name="Andreopoulos B."/>
            <person name="Cheng J.F."/>
            <person name="Woyke T."/>
            <person name="Pelin A."/>
            <person name="Henrissat B."/>
            <person name="Reynolds N.K."/>
            <person name="Benny G.L."/>
            <person name="Smith M.E."/>
            <person name="James T.Y."/>
            <person name="Grigoriev I.V."/>
        </authorList>
    </citation>
    <scope>NUCLEOTIDE SEQUENCE [LARGE SCALE GENOMIC DNA]</scope>
    <source>
        <strain evidence="10">CSF55</strain>
    </source>
</reference>
<comment type="subcellular location">
    <subcellularLocation>
        <location evidence="1">Membrane</location>
        <topology evidence="1">Multi-pass membrane protein</topology>
    </subcellularLocation>
</comment>
<dbReference type="AlphaFoldDB" id="A0A075ANZ8"/>
<evidence type="ECO:0000256" key="4">
    <source>
        <dbReference type="ARBA" id="ARBA00023136"/>
    </source>
</evidence>
<keyword evidence="6" id="KW-0813">Transport</keyword>
<dbReference type="PROSITE" id="PS50920">
    <property type="entry name" value="SOLCAR"/>
    <property type="match status" value="2"/>
</dbReference>
<organism evidence="7 9">
    <name type="scientific">Rozella allomycis (strain CSF55)</name>
    <dbReference type="NCBI Taxonomy" id="988480"/>
    <lineage>
        <taxon>Eukaryota</taxon>
        <taxon>Fungi</taxon>
        <taxon>Fungi incertae sedis</taxon>
        <taxon>Cryptomycota</taxon>
        <taxon>Cryptomycota incertae sedis</taxon>
        <taxon>Rozella</taxon>
    </lineage>
</organism>
<evidence type="ECO:0000313" key="9">
    <source>
        <dbReference type="Proteomes" id="UP000030755"/>
    </source>
</evidence>
<accession>A0A075ANZ8</accession>
<keyword evidence="9" id="KW-1185">Reference proteome</keyword>
<dbReference type="EMBL" id="ML005344">
    <property type="protein sequence ID" value="RKP18881.1"/>
    <property type="molecule type" value="Genomic_DNA"/>
</dbReference>
<gene>
    <name evidence="7" type="ORF">O9G_000199</name>
    <name evidence="8" type="ORF">ROZALSC1DRAFT_29467</name>
</gene>
<dbReference type="EMBL" id="KE561209">
    <property type="protein sequence ID" value="EPZ31720.1"/>
    <property type="molecule type" value="Genomic_DNA"/>
</dbReference>
<dbReference type="GO" id="GO:0016020">
    <property type="term" value="C:membrane"/>
    <property type="evidence" value="ECO:0007669"/>
    <property type="project" value="UniProtKB-SubCell"/>
</dbReference>
<dbReference type="OMA" id="YKHDGAT"/>
<feature type="repeat" description="Solcar" evidence="5">
    <location>
        <begin position="52"/>
        <end position="138"/>
    </location>
</feature>
<proteinExistence type="inferred from homology"/>
<evidence type="ECO:0000313" key="7">
    <source>
        <dbReference type="EMBL" id="EPZ31720.1"/>
    </source>
</evidence>
<dbReference type="PANTHER" id="PTHR46080">
    <property type="entry name" value="MITOCHONDRIAL SUBSTRATE CARRIER FAMILY PROTEIN J"/>
    <property type="match status" value="1"/>
</dbReference>
<evidence type="ECO:0000256" key="2">
    <source>
        <dbReference type="ARBA" id="ARBA00022692"/>
    </source>
</evidence>
<reference evidence="7 9" key="1">
    <citation type="journal article" date="2013" name="Curr. Biol.">
        <title>Shared signatures of parasitism and phylogenomics unite Cryptomycota and microsporidia.</title>
        <authorList>
            <person name="James T.Y."/>
            <person name="Pelin A."/>
            <person name="Bonen L."/>
            <person name="Ahrendt S."/>
            <person name="Sain D."/>
            <person name="Corradi N."/>
            <person name="Stajich J.E."/>
        </authorList>
    </citation>
    <scope>NUCLEOTIDE SEQUENCE [LARGE SCALE GENOMIC DNA]</scope>
    <source>
        <strain evidence="7">CSF55</strain>
        <strain evidence="7">CSF55</strain>
    </source>
</reference>
<evidence type="ECO:0000256" key="3">
    <source>
        <dbReference type="ARBA" id="ARBA00022989"/>
    </source>
</evidence>
<keyword evidence="4 5" id="KW-0472">Membrane</keyword>
<dbReference type="InterPro" id="IPR018108">
    <property type="entry name" value="MCP_transmembrane"/>
</dbReference>
<dbReference type="InterPro" id="IPR023395">
    <property type="entry name" value="MCP_dom_sf"/>
</dbReference>
<dbReference type="Proteomes" id="UP000030755">
    <property type="component" value="Unassembled WGS sequence"/>
</dbReference>
<feature type="repeat" description="Solcar" evidence="5">
    <location>
        <begin position="161"/>
        <end position="253"/>
    </location>
</feature>
<name>A0A075ANZ8_ROZAC</name>